<evidence type="ECO:0000313" key="9">
    <source>
        <dbReference type="EMBL" id="NMH26684.1"/>
    </source>
</evidence>
<dbReference type="InterPro" id="IPR053879">
    <property type="entry name" value="HYDIN_VesB_CFA65-like_Ig"/>
</dbReference>
<accession>A0A972JEB0</accession>
<feature type="signal peptide" evidence="7">
    <location>
        <begin position="1"/>
        <end position="18"/>
    </location>
</feature>
<evidence type="ECO:0000259" key="8">
    <source>
        <dbReference type="Pfam" id="PF22544"/>
    </source>
</evidence>
<dbReference type="RefSeq" id="WP_169525693.1">
    <property type="nucleotide sequence ID" value="NZ_JAAMPU010000095.1"/>
</dbReference>
<dbReference type="Pfam" id="PF12951">
    <property type="entry name" value="PATR"/>
    <property type="match status" value="1"/>
</dbReference>
<name>A0A972JEB0_9FLAO</name>
<feature type="non-terminal residue" evidence="9">
    <location>
        <position position="607"/>
    </location>
</feature>
<dbReference type="EMBL" id="JAAMPU010000095">
    <property type="protein sequence ID" value="NMH26684.1"/>
    <property type="molecule type" value="Genomic_DNA"/>
</dbReference>
<dbReference type="InterPro" id="IPR017868">
    <property type="entry name" value="Filamin/ABP280_repeat-like"/>
</dbReference>
<evidence type="ECO:0000313" key="10">
    <source>
        <dbReference type="Proteomes" id="UP000712080"/>
    </source>
</evidence>
<sequence>MKKLLPLLFLACCWPGIAQTVNYTMQTGNFNATQTVNTNGSYFAGAFNNNGTEIGTYANGNGSPYIGDPGVALFQTFNIGGTGSASARALQVGDEFSITCYVGNSSNFFDNSSAGISFNGGTANGSVSNYSTSQRAKFQINKNGNWFPMAASSLIGYATPAQDVTFTFKVTSAKTLNIGVNTSNGVYNYDVLMANSPSGSGSNIQSFAIWNQSSGSSNNMYWKNGSLTSTGSVEIGGGNASVTFDGVISDGLLANSTATVKVNSLTKSGTGTSTLSGVNTYTGSTTISNGTLAVSGSQASVSYSVAAGAILQLLSSNVINDTAGLTLNGGTLNTGSGNSETLGTLNLSASSVIALGSGNHSLTFANSSGVTWNGSTLTITGWNGTAGQSNTSGGKIFVGVGGLTSGQLSKINFSGFSGTPVILPSGELVPAAPQLSVTSGSLDNGSACVGASASAITYTISNTGGSATNVSVVSNNSEFVVSNLSSTSIATNGTATYMVTFTPSGSGNRTANITITSTPAGNTPVVSAVYGNGNANVTYYADADGDTYGNTAVSQSSCTGSPAGYVTDNTDCNDADNTKHASFPFYADTDGDTFGAGSSVSVCAVDA</sequence>
<evidence type="ECO:0000256" key="4">
    <source>
        <dbReference type="ARBA" id="ARBA00022729"/>
    </source>
</evidence>
<proteinExistence type="predicted"/>
<dbReference type="InterPro" id="IPR013783">
    <property type="entry name" value="Ig-like_fold"/>
</dbReference>
<keyword evidence="5" id="KW-0969">Cilium</keyword>
<feature type="chain" id="PRO_5037754118" description="HYDIN/VesB/CFA65-like Ig-like domain-containing protein" evidence="7">
    <location>
        <begin position="19"/>
        <end position="607"/>
    </location>
</feature>
<keyword evidence="10" id="KW-1185">Reference proteome</keyword>
<evidence type="ECO:0000256" key="1">
    <source>
        <dbReference type="ARBA" id="ARBA00004138"/>
    </source>
</evidence>
<reference evidence="9" key="1">
    <citation type="submission" date="2020-02" db="EMBL/GenBank/DDBJ databases">
        <title>Flavobacterium sp. genome.</title>
        <authorList>
            <person name="Jung H.S."/>
            <person name="Baek J.H."/>
            <person name="Jeon C.O."/>
        </authorList>
    </citation>
    <scope>NUCLEOTIDE SEQUENCE</scope>
    <source>
        <strain evidence="9">SE-s28</strain>
    </source>
</reference>
<dbReference type="PROSITE" id="PS50194">
    <property type="entry name" value="FILAMIN_REPEAT"/>
    <property type="match status" value="1"/>
</dbReference>
<dbReference type="AlphaFoldDB" id="A0A972JEB0"/>
<dbReference type="NCBIfam" id="TIGR02601">
    <property type="entry name" value="autotrns_rpt"/>
    <property type="match status" value="1"/>
</dbReference>
<comment type="subcellular location">
    <subcellularLocation>
        <location evidence="1">Cell projection</location>
        <location evidence="1">Cilium</location>
    </subcellularLocation>
    <subcellularLocation>
        <location evidence="2">Cytoplasm</location>
    </subcellularLocation>
</comment>
<dbReference type="InterPro" id="IPR013425">
    <property type="entry name" value="Autotrns_rpt"/>
</dbReference>
<evidence type="ECO:0000256" key="3">
    <source>
        <dbReference type="ARBA" id="ARBA00022490"/>
    </source>
</evidence>
<dbReference type="Pfam" id="PF22544">
    <property type="entry name" value="HYDIN_VesB_CFA65-like_Ig"/>
    <property type="match status" value="1"/>
</dbReference>
<evidence type="ECO:0000256" key="5">
    <source>
        <dbReference type="ARBA" id="ARBA00023069"/>
    </source>
</evidence>
<comment type="caution">
    <text evidence="9">The sequence shown here is derived from an EMBL/GenBank/DDBJ whole genome shotgun (WGS) entry which is preliminary data.</text>
</comment>
<dbReference type="Proteomes" id="UP000712080">
    <property type="component" value="Unassembled WGS sequence"/>
</dbReference>
<feature type="domain" description="HYDIN/VesB/CFA65-like Ig-like" evidence="8">
    <location>
        <begin position="433"/>
        <end position="531"/>
    </location>
</feature>
<evidence type="ECO:0000256" key="2">
    <source>
        <dbReference type="ARBA" id="ARBA00004496"/>
    </source>
</evidence>
<evidence type="ECO:0000256" key="7">
    <source>
        <dbReference type="SAM" id="SignalP"/>
    </source>
</evidence>
<keyword evidence="4 7" id="KW-0732">Signal</keyword>
<organism evidence="9 10">
    <name type="scientific">Flavobacterium silvaticum</name>
    <dbReference type="NCBI Taxonomy" id="1852020"/>
    <lineage>
        <taxon>Bacteria</taxon>
        <taxon>Pseudomonadati</taxon>
        <taxon>Bacteroidota</taxon>
        <taxon>Flavobacteriia</taxon>
        <taxon>Flavobacteriales</taxon>
        <taxon>Flavobacteriaceae</taxon>
        <taxon>Flavobacterium</taxon>
    </lineage>
</organism>
<evidence type="ECO:0000256" key="6">
    <source>
        <dbReference type="ARBA" id="ARBA00023273"/>
    </source>
</evidence>
<gene>
    <name evidence="9" type="ORF">G6047_01445</name>
</gene>
<dbReference type="Gene3D" id="2.60.40.10">
    <property type="entry name" value="Immunoglobulins"/>
    <property type="match status" value="1"/>
</dbReference>
<keyword evidence="3" id="KW-0963">Cytoplasm</keyword>
<keyword evidence="6" id="KW-0966">Cell projection</keyword>
<protein>
    <recommendedName>
        <fullName evidence="8">HYDIN/VesB/CFA65-like Ig-like domain-containing protein</fullName>
    </recommendedName>
</protein>
<dbReference type="GO" id="GO:0005737">
    <property type="term" value="C:cytoplasm"/>
    <property type="evidence" value="ECO:0007669"/>
    <property type="project" value="UniProtKB-SubCell"/>
</dbReference>